<keyword evidence="1" id="KW-0732">Signal</keyword>
<organism evidence="2 3">
    <name type="scientific">Curvularia kusanoi</name>
    <name type="common">Cochliobolus kusanoi</name>
    <dbReference type="NCBI Taxonomy" id="90978"/>
    <lineage>
        <taxon>Eukaryota</taxon>
        <taxon>Fungi</taxon>
        <taxon>Dikarya</taxon>
        <taxon>Ascomycota</taxon>
        <taxon>Pezizomycotina</taxon>
        <taxon>Dothideomycetes</taxon>
        <taxon>Pleosporomycetidae</taxon>
        <taxon>Pleosporales</taxon>
        <taxon>Pleosporineae</taxon>
        <taxon>Pleosporaceae</taxon>
        <taxon>Curvularia</taxon>
    </lineage>
</organism>
<proteinExistence type="predicted"/>
<protein>
    <submittedName>
        <fullName evidence="2">Uncharacterized protein</fullName>
    </submittedName>
</protein>
<reference evidence="2" key="1">
    <citation type="submission" date="2019-04" db="EMBL/GenBank/DDBJ databases">
        <title>Sequencing of skin fungus with MAO and IRED activity.</title>
        <authorList>
            <person name="Marsaioli A.J."/>
            <person name="Bonatto J.M.C."/>
            <person name="Reis Junior O."/>
        </authorList>
    </citation>
    <scope>NUCLEOTIDE SEQUENCE</scope>
    <source>
        <strain evidence="2">30M1</strain>
    </source>
</reference>
<comment type="caution">
    <text evidence="2">The sequence shown here is derived from an EMBL/GenBank/DDBJ whole genome shotgun (WGS) entry which is preliminary data.</text>
</comment>
<evidence type="ECO:0000256" key="1">
    <source>
        <dbReference type="SAM" id="SignalP"/>
    </source>
</evidence>
<keyword evidence="3" id="KW-1185">Reference proteome</keyword>
<name>A0A9P4TCP7_CURKU</name>
<gene>
    <name evidence="2" type="ORF">E8E13_006027</name>
</gene>
<accession>A0A9P4TCP7</accession>
<feature type="chain" id="PRO_5040373092" evidence="1">
    <location>
        <begin position="18"/>
        <end position="125"/>
    </location>
</feature>
<dbReference type="AlphaFoldDB" id="A0A9P4TCP7"/>
<feature type="signal peptide" evidence="1">
    <location>
        <begin position="1"/>
        <end position="17"/>
    </location>
</feature>
<sequence>MKWIVAAGAWLKRLLSAVDDWSIIGSKLKSGDGGVFETIIEAVDKAVGAIEGAVSELRLKEKVFHDGVTSVEEILLVGVGGISTDPDGQVEKRASVAVIRGDPERDVWLYAMCEGMSGGEAEIPL</sequence>
<evidence type="ECO:0000313" key="3">
    <source>
        <dbReference type="Proteomes" id="UP000801428"/>
    </source>
</evidence>
<evidence type="ECO:0000313" key="2">
    <source>
        <dbReference type="EMBL" id="KAF3000800.1"/>
    </source>
</evidence>
<dbReference type="Proteomes" id="UP000801428">
    <property type="component" value="Unassembled WGS sequence"/>
</dbReference>
<dbReference type="EMBL" id="SWKU01000014">
    <property type="protein sequence ID" value="KAF3000800.1"/>
    <property type="molecule type" value="Genomic_DNA"/>
</dbReference>